<dbReference type="InterPro" id="IPR050378">
    <property type="entry name" value="Metallo-dep_Hydrolases_sf"/>
</dbReference>
<dbReference type="PROSITE" id="PS51318">
    <property type="entry name" value="TAT"/>
    <property type="match status" value="1"/>
</dbReference>
<dbReference type="GO" id="GO:0005829">
    <property type="term" value="C:cytosol"/>
    <property type="evidence" value="ECO:0007669"/>
    <property type="project" value="TreeGrafter"/>
</dbReference>
<sequence>MPRDLTRRQLAGGAVAFTTLATLPMLAAAQADAPTYFRDVLLVDGTGSLPCRADVTVVGEHVAAILPPGGSVPDGARLVPGEGRVLAPGFIDTHTHGDPLEQSYDAFLAMGVTTILLGVDGSGPRIGDDRDLRTWLSAADRAALPLNVAALASHGTLRRAAGIPDAVRQPDDAALARMAAQLDWELTAGAFGISYGLEYVPGIYAESAELASLAQTVARHDGVVMSHMRSENDDEIEASIEELIASARPGRPHISHLKIVFGKGEARARQLLDYIAAKRRAGIDLTADAYPYSAGYTGIALLFPEWALPPSNYGAIVAGRRQELRDHLIARMNRRGGPAALLIGTAPYAGKTLAQAADEAGLHYADFLIKIGPGGASGAHFTMDDALQDMLVLDADVAISTDGGPGMRHPRATGTYAKLIEQYVVNGGRLPIEQAVRKATALPAQILRLPDRGTVRPGMKADLILFAPDRVKARSTYLDPFAQAQGFDMVMVNGRVAFEGGERVGAPGRLLRAAKVS</sequence>
<evidence type="ECO:0000259" key="2">
    <source>
        <dbReference type="Pfam" id="PF07969"/>
    </source>
</evidence>
<feature type="domain" description="Amidohydrolase 3" evidence="2">
    <location>
        <begin position="82"/>
        <end position="497"/>
    </location>
</feature>
<dbReference type="InterPro" id="IPR011059">
    <property type="entry name" value="Metal-dep_hydrolase_composite"/>
</dbReference>
<organism evidence="3 4">
    <name type="scientific">Sphingopyxis bauzanensis</name>
    <dbReference type="NCBI Taxonomy" id="651663"/>
    <lineage>
        <taxon>Bacteria</taxon>
        <taxon>Pseudomonadati</taxon>
        <taxon>Pseudomonadota</taxon>
        <taxon>Alphaproteobacteria</taxon>
        <taxon>Sphingomonadales</taxon>
        <taxon>Sphingomonadaceae</taxon>
        <taxon>Sphingopyxis</taxon>
    </lineage>
</organism>
<dbReference type="PANTHER" id="PTHR11647:SF1">
    <property type="entry name" value="COLLAPSIN RESPONSE MEDIATOR PROTEIN"/>
    <property type="match status" value="1"/>
</dbReference>
<keyword evidence="1" id="KW-0732">Signal</keyword>
<dbReference type="SUPFAM" id="SSF51556">
    <property type="entry name" value="Metallo-dependent hydrolases"/>
    <property type="match status" value="1"/>
</dbReference>
<protein>
    <submittedName>
        <fullName evidence="3">N-acyl-D-amino acid deacylase</fullName>
    </submittedName>
</protein>
<dbReference type="InterPro" id="IPR032466">
    <property type="entry name" value="Metal_Hydrolase"/>
</dbReference>
<feature type="chain" id="PRO_5012760900" evidence="1">
    <location>
        <begin position="28"/>
        <end position="517"/>
    </location>
</feature>
<proteinExistence type="predicted"/>
<evidence type="ECO:0000313" key="4">
    <source>
        <dbReference type="Proteomes" id="UP000197361"/>
    </source>
</evidence>
<dbReference type="OrthoDB" id="9766983at2"/>
<feature type="signal peptide" evidence="1">
    <location>
        <begin position="1"/>
        <end position="27"/>
    </location>
</feature>
<evidence type="ECO:0000313" key="3">
    <source>
        <dbReference type="EMBL" id="OWQ99420.1"/>
    </source>
</evidence>
<dbReference type="EMBL" id="NISK01000001">
    <property type="protein sequence ID" value="OWQ99420.1"/>
    <property type="molecule type" value="Genomic_DNA"/>
</dbReference>
<accession>A0A246K1R1</accession>
<dbReference type="GO" id="GO:0016812">
    <property type="term" value="F:hydrolase activity, acting on carbon-nitrogen (but not peptide) bonds, in cyclic amides"/>
    <property type="evidence" value="ECO:0007669"/>
    <property type="project" value="TreeGrafter"/>
</dbReference>
<dbReference type="SUPFAM" id="SSF51338">
    <property type="entry name" value="Composite domain of metallo-dependent hydrolases"/>
    <property type="match status" value="1"/>
</dbReference>
<reference evidence="3 4" key="1">
    <citation type="journal article" date="2010" name="Int. J. Syst. Evol. Microbiol.">
        <title>Sphingopyxis bauzanensis sp. nov., a psychrophilic bacterium isolated from soil.</title>
        <authorList>
            <person name="Zhang D.C."/>
            <person name="Liu H.C."/>
            <person name="Xin Y.H."/>
            <person name="Zhou Y.G."/>
            <person name="Schinner F."/>
            <person name="Margesin R."/>
        </authorList>
    </citation>
    <scope>NUCLEOTIDE SEQUENCE [LARGE SCALE GENOMIC DNA]</scope>
    <source>
        <strain evidence="3 4">DSM 22271</strain>
    </source>
</reference>
<dbReference type="InterPro" id="IPR006311">
    <property type="entry name" value="TAT_signal"/>
</dbReference>
<dbReference type="AlphaFoldDB" id="A0A246K1R1"/>
<name>A0A246K1R1_9SPHN</name>
<dbReference type="RefSeq" id="WP_088440163.1">
    <property type="nucleotide sequence ID" value="NZ_BMMC01000001.1"/>
</dbReference>
<dbReference type="Gene3D" id="3.20.20.140">
    <property type="entry name" value="Metal-dependent hydrolases"/>
    <property type="match status" value="2"/>
</dbReference>
<gene>
    <name evidence="3" type="ORF">CDQ92_04630</name>
</gene>
<dbReference type="Pfam" id="PF07969">
    <property type="entry name" value="Amidohydro_3"/>
    <property type="match status" value="1"/>
</dbReference>
<dbReference type="Proteomes" id="UP000197361">
    <property type="component" value="Unassembled WGS sequence"/>
</dbReference>
<comment type="caution">
    <text evidence="3">The sequence shown here is derived from an EMBL/GenBank/DDBJ whole genome shotgun (WGS) entry which is preliminary data.</text>
</comment>
<keyword evidence="4" id="KW-1185">Reference proteome</keyword>
<dbReference type="InterPro" id="IPR013108">
    <property type="entry name" value="Amidohydro_3"/>
</dbReference>
<evidence type="ECO:0000256" key="1">
    <source>
        <dbReference type="SAM" id="SignalP"/>
    </source>
</evidence>
<dbReference type="PANTHER" id="PTHR11647">
    <property type="entry name" value="HYDRANTOINASE/DIHYDROPYRIMIDINASE FAMILY MEMBER"/>
    <property type="match status" value="1"/>
</dbReference>